<feature type="transmembrane region" description="Helical" evidence="7">
    <location>
        <begin position="166"/>
        <end position="189"/>
    </location>
</feature>
<evidence type="ECO:0000259" key="9">
    <source>
        <dbReference type="Pfam" id="PF25917"/>
    </source>
</evidence>
<dbReference type="Gene3D" id="2.40.50.100">
    <property type="match status" value="1"/>
</dbReference>
<feature type="domain" description="Peptidase M50" evidence="8">
    <location>
        <begin position="210"/>
        <end position="340"/>
    </location>
</feature>
<evidence type="ECO:0000256" key="3">
    <source>
        <dbReference type="ARBA" id="ARBA00007931"/>
    </source>
</evidence>
<evidence type="ECO:0000256" key="6">
    <source>
        <dbReference type="ARBA" id="ARBA00023136"/>
    </source>
</evidence>
<evidence type="ECO:0000256" key="1">
    <source>
        <dbReference type="ARBA" id="ARBA00001947"/>
    </source>
</evidence>
<evidence type="ECO:0000313" key="11">
    <source>
        <dbReference type="Proteomes" id="UP001430306"/>
    </source>
</evidence>
<evidence type="ECO:0000256" key="7">
    <source>
        <dbReference type="SAM" id="Phobius"/>
    </source>
</evidence>
<evidence type="ECO:0000256" key="2">
    <source>
        <dbReference type="ARBA" id="ARBA00004127"/>
    </source>
</evidence>
<keyword evidence="11" id="KW-1185">Reference proteome</keyword>
<dbReference type="InterPro" id="IPR001193">
    <property type="entry name" value="MBTPS2"/>
</dbReference>
<evidence type="ECO:0000256" key="4">
    <source>
        <dbReference type="ARBA" id="ARBA00022692"/>
    </source>
</evidence>
<dbReference type="SUPFAM" id="SSF111369">
    <property type="entry name" value="HlyD-like secretion proteins"/>
    <property type="match status" value="1"/>
</dbReference>
<keyword evidence="6 7" id="KW-0472">Membrane</keyword>
<comment type="similarity">
    <text evidence="3">Belongs to the peptidase M50B family.</text>
</comment>
<dbReference type="Proteomes" id="UP001430306">
    <property type="component" value="Unassembled WGS sequence"/>
</dbReference>
<feature type="transmembrane region" description="Helical" evidence="7">
    <location>
        <begin position="434"/>
        <end position="454"/>
    </location>
</feature>
<reference evidence="10" key="1">
    <citation type="submission" date="2021-11" db="EMBL/GenBank/DDBJ databases">
        <title>Genome sequence.</title>
        <authorList>
            <person name="Sun Q."/>
        </authorList>
    </citation>
    <scope>NUCLEOTIDE SEQUENCE</scope>
    <source>
        <strain evidence="10">JC740</strain>
    </source>
</reference>
<comment type="subcellular location">
    <subcellularLocation>
        <location evidence="2">Endomembrane system</location>
        <topology evidence="2">Multi-pass membrane protein</topology>
    </subcellularLocation>
</comment>
<dbReference type="InterPro" id="IPR008915">
    <property type="entry name" value="Peptidase_M50"/>
</dbReference>
<feature type="domain" description="Multidrug resistance protein MdtA-like barrel-sandwich hybrid" evidence="9">
    <location>
        <begin position="475"/>
        <end position="591"/>
    </location>
</feature>
<dbReference type="RefSeq" id="WP_230274115.1">
    <property type="nucleotide sequence ID" value="NZ_JAJKFW010000023.1"/>
</dbReference>
<dbReference type="Pfam" id="PF02163">
    <property type="entry name" value="Peptidase_M50"/>
    <property type="match status" value="1"/>
</dbReference>
<accession>A0ABS8NK51</accession>
<dbReference type="Pfam" id="PF25917">
    <property type="entry name" value="BSH_RND"/>
    <property type="match status" value="1"/>
</dbReference>
<proteinExistence type="inferred from homology"/>
<name>A0ABS8NK51_9BACT</name>
<keyword evidence="5 7" id="KW-1133">Transmembrane helix</keyword>
<protein>
    <submittedName>
        <fullName evidence="10">Efflux RND transporter periplasmic adaptor subunit</fullName>
    </submittedName>
</protein>
<feature type="transmembrane region" description="Helical" evidence="7">
    <location>
        <begin position="201"/>
        <end position="220"/>
    </location>
</feature>
<gene>
    <name evidence="10" type="ORF">LOC71_12935</name>
</gene>
<keyword evidence="4 7" id="KW-0812">Transmembrane</keyword>
<feature type="transmembrane region" description="Helical" evidence="7">
    <location>
        <begin position="295"/>
        <end position="314"/>
    </location>
</feature>
<feature type="transmembrane region" description="Helical" evidence="7">
    <location>
        <begin position="267"/>
        <end position="289"/>
    </location>
</feature>
<comment type="caution">
    <text evidence="10">The sequence shown here is derived from an EMBL/GenBank/DDBJ whole genome shotgun (WGS) entry which is preliminary data.</text>
</comment>
<dbReference type="PANTHER" id="PTHR13325">
    <property type="entry name" value="PROTEASE M50 MEMBRANE-BOUND TRANSCRIPTION FACTOR SITE 2 PROTEASE"/>
    <property type="match status" value="1"/>
</dbReference>
<dbReference type="PANTHER" id="PTHR13325:SF3">
    <property type="entry name" value="MEMBRANE-BOUND TRANSCRIPTION FACTOR SITE-2 PROTEASE"/>
    <property type="match status" value="1"/>
</dbReference>
<evidence type="ECO:0000313" key="10">
    <source>
        <dbReference type="EMBL" id="MCC9643183.1"/>
    </source>
</evidence>
<evidence type="ECO:0000259" key="8">
    <source>
        <dbReference type="Pfam" id="PF02163"/>
    </source>
</evidence>
<dbReference type="InterPro" id="IPR058625">
    <property type="entry name" value="MdtA-like_BSH"/>
</dbReference>
<organism evidence="10 11">
    <name type="scientific">Rhodopirellula halodulae</name>
    <dbReference type="NCBI Taxonomy" id="2894198"/>
    <lineage>
        <taxon>Bacteria</taxon>
        <taxon>Pseudomonadati</taxon>
        <taxon>Planctomycetota</taxon>
        <taxon>Planctomycetia</taxon>
        <taxon>Pirellulales</taxon>
        <taxon>Pirellulaceae</taxon>
        <taxon>Rhodopirellula</taxon>
    </lineage>
</organism>
<feature type="transmembrane region" description="Helical" evidence="7">
    <location>
        <begin position="396"/>
        <end position="413"/>
    </location>
</feature>
<dbReference type="EMBL" id="JAJKFW010000023">
    <property type="protein sequence ID" value="MCC9643183.1"/>
    <property type="molecule type" value="Genomic_DNA"/>
</dbReference>
<comment type="cofactor">
    <cofactor evidence="1">
        <name>Zn(2+)</name>
        <dbReference type="ChEBI" id="CHEBI:29105"/>
    </cofactor>
</comment>
<evidence type="ECO:0000256" key="5">
    <source>
        <dbReference type="ARBA" id="ARBA00022989"/>
    </source>
</evidence>
<sequence>MESTAPLVGRLTMARDPGTIDWQREPIRLADDVKVWPVRENGKPIYRLEIPTTHQFFRVGFAEYTFLSALDGKRTLAQACGLVTARMGREAPTSSQCESIARWLIENRLAHFADSPSPSRGARSVLTDAAGSKNDSIWTRWNPFWIKTPIPGAASALRILAEPLRFLFAVPTVLVGLLLIAVALFGLLANRHEFLLGASSIFDPSNWIWLLLTLVSLKFVHELGHSIAAYRVGGSVREAGVVWVLMAPLAYVDVTSCWRLPSKWSRMGVAAAGMFVECVIASVAALTWLTSDNEVLRWWCHHVVLSAGLSTLLFNANVLMRFDGYFILSDALGIPNLASESDQSVRHWFRRWFLGEIQVESSYRSWRRWTILGYGFAAKGWRVLVCISLGFASSTLMGGTGIVLTALGIWLWWGRPLVSGLRSTRMLAAREPLVFARAALLVSLAAVVVGWTGLSMPIPTSVRVPVVVQYDPDTAVRAGVEGFLRELHVEEGEWVKAGQHLATIENRELSQRVAELQIAQKQNDIRLRKAIDTADESTRLILLENRTAIIEKLATLEKQTAGLRVVATRSGQVIANDLSAKRGTYLREGDSIMVVASDADKEVLAMIDQSQIEDVRNQIGGSIRLSSADRSVHWAQLETIQPRATDRIPHASLAATHGGSLTVRLDDDTEEDSIMDDVLGQAQVESMRLLHPHFRGVLRLEDSSAEKLPVGMRLDAYFGWHQASLVTRIQRWFQKALADAEDRRS</sequence>